<protein>
    <submittedName>
        <fullName evidence="1">25125_t:CDS:1</fullName>
    </submittedName>
</protein>
<feature type="non-terminal residue" evidence="1">
    <location>
        <position position="1"/>
    </location>
</feature>
<accession>A0A9N9PJ73</accession>
<dbReference type="Proteomes" id="UP000789759">
    <property type="component" value="Unassembled WGS sequence"/>
</dbReference>
<name>A0A9N9PJ73_9GLOM</name>
<dbReference type="EMBL" id="CAJVQA010055727">
    <property type="protein sequence ID" value="CAG8825363.1"/>
    <property type="molecule type" value="Genomic_DNA"/>
</dbReference>
<gene>
    <name evidence="1" type="ORF">CPELLU_LOCUS20090</name>
</gene>
<feature type="non-terminal residue" evidence="1">
    <location>
        <position position="74"/>
    </location>
</feature>
<sequence>RHLHKDTKAIIFLSANESYSSLYRLYIDTIRELSDYNLSHMCFYSKYWSANEIESKIKQWNYYFEWAQHERIFY</sequence>
<reference evidence="1" key="1">
    <citation type="submission" date="2021-06" db="EMBL/GenBank/DDBJ databases">
        <authorList>
            <person name="Kallberg Y."/>
            <person name="Tangrot J."/>
            <person name="Rosling A."/>
        </authorList>
    </citation>
    <scope>NUCLEOTIDE SEQUENCE</scope>
    <source>
        <strain evidence="1">FL966</strain>
    </source>
</reference>
<comment type="caution">
    <text evidence="1">The sequence shown here is derived from an EMBL/GenBank/DDBJ whole genome shotgun (WGS) entry which is preliminary data.</text>
</comment>
<evidence type="ECO:0000313" key="2">
    <source>
        <dbReference type="Proteomes" id="UP000789759"/>
    </source>
</evidence>
<evidence type="ECO:0000313" key="1">
    <source>
        <dbReference type="EMBL" id="CAG8825363.1"/>
    </source>
</evidence>
<proteinExistence type="predicted"/>
<dbReference type="AlphaFoldDB" id="A0A9N9PJ73"/>
<keyword evidence="2" id="KW-1185">Reference proteome</keyword>
<organism evidence="1 2">
    <name type="scientific">Cetraspora pellucida</name>
    <dbReference type="NCBI Taxonomy" id="1433469"/>
    <lineage>
        <taxon>Eukaryota</taxon>
        <taxon>Fungi</taxon>
        <taxon>Fungi incertae sedis</taxon>
        <taxon>Mucoromycota</taxon>
        <taxon>Glomeromycotina</taxon>
        <taxon>Glomeromycetes</taxon>
        <taxon>Diversisporales</taxon>
        <taxon>Gigasporaceae</taxon>
        <taxon>Cetraspora</taxon>
    </lineage>
</organism>